<reference evidence="2 3" key="1">
    <citation type="submission" date="2019-03" db="EMBL/GenBank/DDBJ databases">
        <title>Bradyrhizobium diversity isolated from nodules of Chamaecrista fasciculata.</title>
        <authorList>
            <person name="Klepa M.S."/>
            <person name="Urquiaga M.O."/>
            <person name="Hungria M."/>
            <person name="Delamuta J.R."/>
        </authorList>
    </citation>
    <scope>NUCLEOTIDE SEQUENCE [LARGE SCALE GENOMIC DNA]</scope>
    <source>
        <strain evidence="2 3">CNPSo 3448</strain>
    </source>
</reference>
<keyword evidence="1" id="KW-0812">Transmembrane</keyword>
<proteinExistence type="predicted"/>
<dbReference type="AlphaFoldDB" id="A0A4Y9M4K3"/>
<keyword evidence="3" id="KW-1185">Reference proteome</keyword>
<dbReference type="RefSeq" id="WP_135173526.1">
    <property type="nucleotide sequence ID" value="NZ_JBIYER010000001.1"/>
</dbReference>
<keyword evidence="1" id="KW-1133">Transmembrane helix</keyword>
<comment type="caution">
    <text evidence="2">The sequence shown here is derived from an EMBL/GenBank/DDBJ whole genome shotgun (WGS) entry which is preliminary data.</text>
</comment>
<sequence length="65" mass="7335">MQKFIDQLTESDRRVVRKWRLVTVAFYGSILAGMAVYMALHWNPEVNYASAGPATHAKVTSASRH</sequence>
<protein>
    <submittedName>
        <fullName evidence="2">Uncharacterized protein</fullName>
    </submittedName>
</protein>
<dbReference type="OrthoDB" id="8243257at2"/>
<organism evidence="2 3">
    <name type="scientific">Bradyrhizobium niftali</name>
    <dbReference type="NCBI Taxonomy" id="2560055"/>
    <lineage>
        <taxon>Bacteria</taxon>
        <taxon>Pseudomonadati</taxon>
        <taxon>Pseudomonadota</taxon>
        <taxon>Alphaproteobacteria</taxon>
        <taxon>Hyphomicrobiales</taxon>
        <taxon>Nitrobacteraceae</taxon>
        <taxon>Bradyrhizobium</taxon>
    </lineage>
</organism>
<keyword evidence="1" id="KW-0472">Membrane</keyword>
<gene>
    <name evidence="2" type="ORF">E4K65_07145</name>
</gene>
<name>A0A4Y9M4K3_9BRAD</name>
<evidence type="ECO:0000256" key="1">
    <source>
        <dbReference type="SAM" id="Phobius"/>
    </source>
</evidence>
<evidence type="ECO:0000313" key="3">
    <source>
        <dbReference type="Proteomes" id="UP000297966"/>
    </source>
</evidence>
<accession>A0A4Y9M4K3</accession>
<dbReference type="EMBL" id="SPQT01000002">
    <property type="protein sequence ID" value="TFV49931.1"/>
    <property type="molecule type" value="Genomic_DNA"/>
</dbReference>
<feature type="transmembrane region" description="Helical" evidence="1">
    <location>
        <begin position="21"/>
        <end position="40"/>
    </location>
</feature>
<dbReference type="Proteomes" id="UP000297966">
    <property type="component" value="Unassembled WGS sequence"/>
</dbReference>
<evidence type="ECO:0000313" key="2">
    <source>
        <dbReference type="EMBL" id="TFV49931.1"/>
    </source>
</evidence>